<dbReference type="Proteomes" id="UP000076420">
    <property type="component" value="Unassembled WGS sequence"/>
</dbReference>
<keyword evidence="3 5" id="KW-1133">Transmembrane helix</keyword>
<keyword evidence="2 5" id="KW-0812">Transmembrane</keyword>
<gene>
    <name evidence="7" type="primary">106065058</name>
</gene>
<dbReference type="EnsemblMetazoa" id="BGLB006932-RC">
    <property type="protein sequence ID" value="BGLB006932-PC"/>
    <property type="gene ID" value="BGLB006932"/>
</dbReference>
<organism evidence="7 8">
    <name type="scientific">Biomphalaria glabrata</name>
    <name type="common">Bloodfluke planorb</name>
    <name type="synonym">Freshwater snail</name>
    <dbReference type="NCBI Taxonomy" id="6526"/>
    <lineage>
        <taxon>Eukaryota</taxon>
        <taxon>Metazoa</taxon>
        <taxon>Spiralia</taxon>
        <taxon>Lophotrochozoa</taxon>
        <taxon>Mollusca</taxon>
        <taxon>Gastropoda</taxon>
        <taxon>Heterobranchia</taxon>
        <taxon>Euthyneura</taxon>
        <taxon>Panpulmonata</taxon>
        <taxon>Hygrophila</taxon>
        <taxon>Lymnaeoidea</taxon>
        <taxon>Planorbidae</taxon>
        <taxon>Biomphalaria</taxon>
    </lineage>
</organism>
<dbReference type="VEuPathDB" id="VectorBase:BGLB006932"/>
<evidence type="ECO:0000313" key="7">
    <source>
        <dbReference type="EnsemblMetazoa" id="BGLB006932-PD"/>
    </source>
</evidence>
<dbReference type="VEuPathDB" id="VectorBase:BGLAX_035073"/>
<dbReference type="PANTHER" id="PTHR15407">
    <property type="entry name" value="FUKUTIN-RELATED"/>
    <property type="match status" value="1"/>
</dbReference>
<evidence type="ECO:0000256" key="1">
    <source>
        <dbReference type="ARBA" id="ARBA00004167"/>
    </source>
</evidence>
<evidence type="ECO:0000256" key="3">
    <source>
        <dbReference type="ARBA" id="ARBA00022989"/>
    </source>
</evidence>
<evidence type="ECO:0000256" key="4">
    <source>
        <dbReference type="ARBA" id="ARBA00023136"/>
    </source>
</evidence>
<evidence type="ECO:0000313" key="8">
    <source>
        <dbReference type="Proteomes" id="UP000076420"/>
    </source>
</evidence>
<name>A0A2C9JRK4_BIOGL</name>
<feature type="transmembrane region" description="Helical" evidence="5">
    <location>
        <begin position="7"/>
        <end position="25"/>
    </location>
</feature>
<evidence type="ECO:0000256" key="2">
    <source>
        <dbReference type="ARBA" id="ARBA00022692"/>
    </source>
</evidence>
<protein>
    <recommendedName>
        <fullName evidence="6">Ribitol-5-phosphate transferase FKTN N-terminal domain-containing protein</fullName>
    </recommendedName>
</protein>
<dbReference type="STRING" id="6526.A0A2C9JRK4"/>
<dbReference type="AlphaFoldDB" id="A0A2C9JRK4"/>
<dbReference type="EnsemblMetazoa" id="BGLB006932-RB">
    <property type="protein sequence ID" value="BGLB006932-PB"/>
    <property type="gene ID" value="BGLB006932"/>
</dbReference>
<dbReference type="KEGG" id="bgt:106065058"/>
<dbReference type="OrthoDB" id="6046095at2759"/>
<dbReference type="InterPro" id="IPR045587">
    <property type="entry name" value="FKTN_N"/>
</dbReference>
<dbReference type="InterPro" id="IPR009644">
    <property type="entry name" value="FKTN/MNN4/W02B3.4-1"/>
</dbReference>
<reference evidence="7" key="1">
    <citation type="submission" date="2020-05" db="UniProtKB">
        <authorList>
            <consortium name="EnsemblMetazoa"/>
        </authorList>
    </citation>
    <scope>IDENTIFICATION</scope>
    <source>
        <strain evidence="7">BB02</strain>
    </source>
</reference>
<comment type="subcellular location">
    <subcellularLocation>
        <location evidence="1">Membrane</location>
        <topology evidence="1">Single-pass membrane protein</topology>
    </subcellularLocation>
</comment>
<evidence type="ECO:0000256" key="5">
    <source>
        <dbReference type="SAM" id="Phobius"/>
    </source>
</evidence>
<dbReference type="Pfam" id="PF19737">
    <property type="entry name" value="FKTN_N"/>
    <property type="match status" value="1"/>
</dbReference>
<proteinExistence type="predicted"/>
<dbReference type="PANTHER" id="PTHR15407:SF28">
    <property type="entry name" value="RIBITOL-5-PHOSPHATE TRANSFERASE FKTN"/>
    <property type="match status" value="1"/>
</dbReference>
<dbReference type="EnsemblMetazoa" id="BGLB006932-RD">
    <property type="protein sequence ID" value="BGLB006932-PD"/>
    <property type="gene ID" value="BGLB006932"/>
</dbReference>
<evidence type="ECO:0000259" key="6">
    <source>
        <dbReference type="Pfam" id="PF19737"/>
    </source>
</evidence>
<feature type="domain" description="Ribitol-5-phosphate transferase FKTN N-terminal" evidence="6">
    <location>
        <begin position="36"/>
        <end position="260"/>
    </location>
</feature>
<keyword evidence="4 5" id="KW-0472">Membrane</keyword>
<sequence>MLRSQNFILIIPLSLIFLVLQYYGIKYFYDNLGSTTPIEERVPWEAVKLFLSKCEHSGIPVFVIEPSLLRAVREGNRRRVELWNQDYQRSVTFGVIEPGMDLLHLLVSSMSHENYEFWEKNDPDPRGLTIYRRTYRVITTHYMLWVPIQGHTPMLIHLVVFYKRGEYLWHSAGEDRLHKPPFSLSGSPFFSTAGSYSLIDLRAVYIDGVKIQFPNDTFRFLKEIETSEFVECNYTRAYFFYNEYRLDQSKQVELFKRKARQLILLAKQILDSVGVPFWLSSGTCLGWFRQCDLISHTTDVDIGIFITDYREDLIGLLESNGLALIHKFGKVSDSLELSFLFGDIKLDIFFFYTADEYFWNGGTQASTGNKYKYIFPPFKLCWTEFLDLWIRVPCPSAPYILANYGPKWMIPNKKWDWKHSPNNVIENGQWPKEEWDEVIQLYE</sequence>
<dbReference type="GO" id="GO:0016020">
    <property type="term" value="C:membrane"/>
    <property type="evidence" value="ECO:0007669"/>
    <property type="project" value="UniProtKB-SubCell"/>
</dbReference>
<accession>A0A2C9JRK4</accession>